<feature type="transmembrane region" description="Helical" evidence="7">
    <location>
        <begin position="129"/>
        <end position="148"/>
    </location>
</feature>
<dbReference type="Proteomes" id="UP000239899">
    <property type="component" value="Unassembled WGS sequence"/>
</dbReference>
<dbReference type="PANTHER" id="PTHR11101">
    <property type="entry name" value="PHOSPHATE TRANSPORTER"/>
    <property type="match status" value="1"/>
</dbReference>
<dbReference type="InterPro" id="IPR001204">
    <property type="entry name" value="Phos_transporter"/>
</dbReference>
<keyword evidence="3 7" id="KW-0592">Phosphate transport</keyword>
<organism evidence="9 10">
    <name type="scientific">Chlorella sorokiniana</name>
    <name type="common">Freshwater green alga</name>
    <dbReference type="NCBI Taxonomy" id="3076"/>
    <lineage>
        <taxon>Eukaryota</taxon>
        <taxon>Viridiplantae</taxon>
        <taxon>Chlorophyta</taxon>
        <taxon>core chlorophytes</taxon>
        <taxon>Trebouxiophyceae</taxon>
        <taxon>Chlorellales</taxon>
        <taxon>Chlorellaceae</taxon>
        <taxon>Chlorella clade</taxon>
        <taxon>Chlorella</taxon>
    </lineage>
</organism>
<evidence type="ECO:0000313" key="10">
    <source>
        <dbReference type="Proteomes" id="UP000239899"/>
    </source>
</evidence>
<name>A0A2P6TFZ7_CHLSO</name>
<evidence type="ECO:0000256" key="3">
    <source>
        <dbReference type="ARBA" id="ARBA00022592"/>
    </source>
</evidence>
<dbReference type="GO" id="GO:0005315">
    <property type="term" value="F:phosphate transmembrane transporter activity"/>
    <property type="evidence" value="ECO:0007669"/>
    <property type="project" value="InterPro"/>
</dbReference>
<dbReference type="Pfam" id="PF01384">
    <property type="entry name" value="PHO4"/>
    <property type="match status" value="1"/>
</dbReference>
<dbReference type="PANTHER" id="PTHR11101:SF96">
    <property type="entry name" value="PHOSPHATE TRANSPORTER"/>
    <property type="match status" value="1"/>
</dbReference>
<dbReference type="EMBL" id="LHPG02000018">
    <property type="protein sequence ID" value="PRW33027.1"/>
    <property type="molecule type" value="Genomic_DNA"/>
</dbReference>
<dbReference type="STRING" id="3076.A0A2P6TFZ7"/>
<evidence type="ECO:0000313" key="9">
    <source>
        <dbReference type="EMBL" id="PRW33027.1"/>
    </source>
</evidence>
<reference evidence="9 10" key="1">
    <citation type="journal article" date="2018" name="Plant J.">
        <title>Genome sequences of Chlorella sorokiniana UTEX 1602 and Micractinium conductrix SAG 241.80: implications to maltose excretion by a green alga.</title>
        <authorList>
            <person name="Arriola M.B."/>
            <person name="Velmurugan N."/>
            <person name="Zhang Y."/>
            <person name="Plunkett M.H."/>
            <person name="Hondzo H."/>
            <person name="Barney B.M."/>
        </authorList>
    </citation>
    <scope>NUCLEOTIDE SEQUENCE [LARGE SCALE GENOMIC DNA]</scope>
    <source>
        <strain evidence="10">UTEX 1602</strain>
    </source>
</reference>
<dbReference type="GO" id="GO:0016020">
    <property type="term" value="C:membrane"/>
    <property type="evidence" value="ECO:0007669"/>
    <property type="project" value="UniProtKB-SubCell"/>
</dbReference>
<keyword evidence="2 7" id="KW-0813">Transport</keyword>
<feature type="region of interest" description="Disordered" evidence="8">
    <location>
        <begin position="224"/>
        <end position="259"/>
    </location>
</feature>
<gene>
    <name evidence="9" type="ORF">C2E21_8054</name>
</gene>
<sequence>MGSSVTETIRTGVAKLEAFQNSPDILAYGMLCALLASGIWLLVATFWELPVSTTHSIVGAIIGMTLVAVGPSAVLWSSSSDTFPYIGGVASLCASWITSPILGALLSCFCFWLLRTLVLRHDNAYQRAFYVLPLVVFLVAWFITIFTIKESTYRWDLHHMSYGTASWIGAIVGAVATGIAIAWQIYHVRRLVDADLKAAEELDVAAKAAGFDLPAPASLPRRAGAVAPHGSIDPSESASPPMSVGTGPEGDEASQAEAAGMTPEAFRAWRKSRMWAAVTYQANMDIHEEVEQNAQLRVLHEHSEKFDLRAEGVFKYLQIFTAMANSFGHGCNNVSNAVGPLAAIYGVWLTSSVSEQSKVPVWILVLGGAGFVVGLATFGYKIMSLFGVKMTRLTSSRGFVVEFSTSIIILTAARLGLPLSTTHTLVGAVTGIGLLEGKRGLNRVLLLRFFAGWVATLVVAALTAAAFTAQGIYAPNRGLDQERYTTGTYLTSSAWSVAQAINDTATREAVLGQIMALPNWNASSPDWKPLLYLNDAVAAQQAALEGFGAPVCGSTPAGTVEC</sequence>
<proteinExistence type="inferred from homology"/>
<evidence type="ECO:0000256" key="4">
    <source>
        <dbReference type="ARBA" id="ARBA00022692"/>
    </source>
</evidence>
<keyword evidence="10" id="KW-1185">Reference proteome</keyword>
<keyword evidence="5 7" id="KW-1133">Transmembrane helix</keyword>
<protein>
    <recommendedName>
        <fullName evidence="7">Phosphate transporter</fullName>
    </recommendedName>
</protein>
<keyword evidence="4 7" id="KW-0812">Transmembrane</keyword>
<comment type="function">
    <text evidence="7">Sodium-phosphate symporter.</text>
</comment>
<dbReference type="OrthoDB" id="260807at2759"/>
<accession>A0A2P6TFZ7</accession>
<evidence type="ECO:0000256" key="1">
    <source>
        <dbReference type="ARBA" id="ARBA00004141"/>
    </source>
</evidence>
<evidence type="ECO:0000256" key="2">
    <source>
        <dbReference type="ARBA" id="ARBA00022448"/>
    </source>
</evidence>
<feature type="transmembrane region" description="Helical" evidence="7">
    <location>
        <begin position="96"/>
        <end position="117"/>
    </location>
</feature>
<feature type="transmembrane region" description="Helical" evidence="7">
    <location>
        <begin position="57"/>
        <end position="76"/>
    </location>
</feature>
<feature type="transmembrane region" description="Helical" evidence="7">
    <location>
        <begin position="160"/>
        <end position="183"/>
    </location>
</feature>
<evidence type="ECO:0000256" key="5">
    <source>
        <dbReference type="ARBA" id="ARBA00022989"/>
    </source>
</evidence>
<comment type="subcellular location">
    <subcellularLocation>
        <location evidence="1 7">Membrane</location>
        <topology evidence="1 7">Multi-pass membrane protein</topology>
    </subcellularLocation>
</comment>
<feature type="transmembrane region" description="Helical" evidence="7">
    <location>
        <begin position="445"/>
        <end position="467"/>
    </location>
</feature>
<evidence type="ECO:0000256" key="6">
    <source>
        <dbReference type="ARBA" id="ARBA00023136"/>
    </source>
</evidence>
<feature type="transmembrane region" description="Helical" evidence="7">
    <location>
        <begin position="25"/>
        <end position="45"/>
    </location>
</feature>
<dbReference type="AlphaFoldDB" id="A0A2P6TFZ7"/>
<comment type="caution">
    <text evidence="9">The sequence shown here is derived from an EMBL/GenBank/DDBJ whole genome shotgun (WGS) entry which is preliminary data.</text>
</comment>
<comment type="similarity">
    <text evidence="7">Belongs to the inorganic phosphate transporter (PiT) (TC 2.A.20) family.</text>
</comment>
<feature type="transmembrane region" description="Helical" evidence="7">
    <location>
        <begin position="361"/>
        <end position="383"/>
    </location>
</feature>
<dbReference type="GO" id="GO:0035435">
    <property type="term" value="P:phosphate ion transmembrane transport"/>
    <property type="evidence" value="ECO:0007669"/>
    <property type="project" value="TreeGrafter"/>
</dbReference>
<evidence type="ECO:0000256" key="8">
    <source>
        <dbReference type="SAM" id="MobiDB-lite"/>
    </source>
</evidence>
<keyword evidence="6 7" id="KW-0472">Membrane</keyword>
<evidence type="ECO:0000256" key="7">
    <source>
        <dbReference type="RuleBase" id="RU363058"/>
    </source>
</evidence>